<dbReference type="InterPro" id="IPR010614">
    <property type="entry name" value="RAD3-like_helicase_DEAD"/>
</dbReference>
<keyword evidence="1" id="KW-0004">4Fe-4S</keyword>
<keyword evidence="17" id="KW-1185">Reference proteome</keyword>
<dbReference type="KEGG" id="ome:OLMES_4970"/>
<evidence type="ECO:0000256" key="13">
    <source>
        <dbReference type="ARBA" id="ARBA00038058"/>
    </source>
</evidence>
<keyword evidence="12" id="KW-0413">Isomerase</keyword>
<dbReference type="OrthoDB" id="9765586at2"/>
<dbReference type="RefSeq" id="WP_087463677.1">
    <property type="nucleotide sequence ID" value="NZ_CP021425.1"/>
</dbReference>
<evidence type="ECO:0000259" key="15">
    <source>
        <dbReference type="PROSITE" id="PS51193"/>
    </source>
</evidence>
<dbReference type="GO" id="GO:0006281">
    <property type="term" value="P:DNA repair"/>
    <property type="evidence" value="ECO:0007669"/>
    <property type="project" value="UniProtKB-KW"/>
</dbReference>
<dbReference type="Pfam" id="PF06733">
    <property type="entry name" value="DEAD_2"/>
    <property type="match status" value="1"/>
</dbReference>
<protein>
    <submittedName>
        <fullName evidence="16">Rad3-related DNA helicase</fullName>
    </submittedName>
</protein>
<dbReference type="InterPro" id="IPR045028">
    <property type="entry name" value="DinG/Rad3-like"/>
</dbReference>
<organism evidence="16 17">
    <name type="scientific">Oleiphilus messinensis</name>
    <dbReference type="NCBI Taxonomy" id="141451"/>
    <lineage>
        <taxon>Bacteria</taxon>
        <taxon>Pseudomonadati</taxon>
        <taxon>Pseudomonadota</taxon>
        <taxon>Gammaproteobacteria</taxon>
        <taxon>Oceanospirillales</taxon>
        <taxon>Oleiphilaceae</taxon>
        <taxon>Oleiphilus</taxon>
    </lineage>
</organism>
<dbReference type="SMART" id="SM00491">
    <property type="entry name" value="HELICc2"/>
    <property type="match status" value="1"/>
</dbReference>
<dbReference type="PROSITE" id="PS51193">
    <property type="entry name" value="HELICASE_ATP_BIND_2"/>
    <property type="match status" value="1"/>
</dbReference>
<dbReference type="Pfam" id="PF13307">
    <property type="entry name" value="Helicase_C_2"/>
    <property type="match status" value="1"/>
</dbReference>
<dbReference type="SMART" id="SM00488">
    <property type="entry name" value="DEXDc2"/>
    <property type="match status" value="1"/>
</dbReference>
<keyword evidence="8" id="KW-0408">Iron</keyword>
<dbReference type="Proteomes" id="UP000196027">
    <property type="component" value="Chromosome"/>
</dbReference>
<feature type="region of interest" description="Disordered" evidence="14">
    <location>
        <begin position="24"/>
        <end position="50"/>
    </location>
</feature>
<gene>
    <name evidence="16" type="ORF">OLMES_4970</name>
</gene>
<comment type="similarity">
    <text evidence="13">Belongs to the helicase family. DinG subfamily.</text>
</comment>
<evidence type="ECO:0000256" key="11">
    <source>
        <dbReference type="ARBA" id="ARBA00023204"/>
    </source>
</evidence>
<dbReference type="PANTHER" id="PTHR11472">
    <property type="entry name" value="DNA REPAIR DEAD HELICASE RAD3/XP-D SUBFAMILY MEMBER"/>
    <property type="match status" value="1"/>
</dbReference>
<dbReference type="InterPro" id="IPR011604">
    <property type="entry name" value="PDDEXK-like_dom_sf"/>
</dbReference>
<proteinExistence type="inferred from homology"/>
<dbReference type="Gene3D" id="1.10.275.40">
    <property type="match status" value="1"/>
</dbReference>
<keyword evidence="5" id="KW-0378">Hydrolase</keyword>
<keyword evidence="6 16" id="KW-0347">Helicase</keyword>
<keyword evidence="7" id="KW-0067">ATP-binding</keyword>
<dbReference type="GO" id="GO:0016818">
    <property type="term" value="F:hydrolase activity, acting on acid anhydrides, in phosphorus-containing anhydrides"/>
    <property type="evidence" value="ECO:0007669"/>
    <property type="project" value="InterPro"/>
</dbReference>
<evidence type="ECO:0000256" key="12">
    <source>
        <dbReference type="ARBA" id="ARBA00023235"/>
    </source>
</evidence>
<keyword evidence="2" id="KW-0479">Metal-binding</keyword>
<reference evidence="16 17" key="1">
    <citation type="submission" date="2017-05" db="EMBL/GenBank/DDBJ databases">
        <title>Genomic insights into alkan degradation activity of Oleiphilus messinensis.</title>
        <authorList>
            <person name="Kozyavkin S.A."/>
            <person name="Slesarev A.I."/>
            <person name="Golyshin P.N."/>
            <person name="Korzhenkov A."/>
            <person name="Golyshina O.N."/>
            <person name="Toshchakov S.V."/>
        </authorList>
    </citation>
    <scope>NUCLEOTIDE SEQUENCE [LARGE SCALE GENOMIC DNA]</scope>
    <source>
        <strain evidence="16 17">ME102</strain>
    </source>
</reference>
<dbReference type="InterPro" id="IPR006554">
    <property type="entry name" value="Helicase-like_DEXD_c2"/>
</dbReference>
<dbReference type="InterPro" id="IPR006555">
    <property type="entry name" value="ATP-dep_Helicase_C"/>
</dbReference>
<evidence type="ECO:0000313" key="16">
    <source>
        <dbReference type="EMBL" id="ARU58957.1"/>
    </source>
</evidence>
<dbReference type="GO" id="GO:0046872">
    <property type="term" value="F:metal ion binding"/>
    <property type="evidence" value="ECO:0007669"/>
    <property type="project" value="UniProtKB-KW"/>
</dbReference>
<dbReference type="GO" id="GO:0005524">
    <property type="term" value="F:ATP binding"/>
    <property type="evidence" value="ECO:0007669"/>
    <property type="project" value="UniProtKB-KW"/>
</dbReference>
<sequence length="796" mass="90408">MTDLYRVSVTELVQFSCRSGDLPTGLQVSSGPTASEGQKAHRKLQKRRPKGVETEVAVTQTLAGLQISGRIDVVYPGQLPPIIEEIKSTHVSVDKLDHGQQQLHWSQAKVYGYCYAMQYDLEQVAIQVVWYNTLEDTEHSAQQIMSRAELATFAEQVVRRYLDWMRLLDAHREKARHTARELRFPYGEFRPGQRRMAESVYRVIRDGGNLLAEAPTGTGKTMSVLFPAVKAIGANKIDKILYLTAKRTTRELAQIAIQKMVDQGLVLTYVILQAKKNTCFCLREDKSSEPAPFQLGDPAPSLDESACAYCKGFFDRLPEAREALLKAGHLTQEVIERYARDFQLCPFELALQMLHWVDIAVCDYNYVYDPLVRLAYFDESRERMVALVDESHNLPDRARSMYSGALSSRLPAATTGFSRKDLLGRRVQALARVLRRSRSDEDASEVVLAEPDNTVYNACQRVTEVISEFSEKGGRLTPEGLEWLKTLYRYLKIHELFAPSHRTIWTRQDRHTEVELFCCDATRWLQVLNEKIHAKVFFSATLSPPAFYSHRLGAMSDGAMTDDCPPHWPKWLALDATFPAENQGVFVLPFIDLRWHARARFESRIVQLIDILRTSKAGHYLVFFPSYGFMNQIHALWQQYRPDIPVVVQTTDSKDTEREAFLAHFSAGHPPTLGFAIIGGVFAEGVDFEGDRLSGAMILGVGLPQFNLRQSLLKAEFEQQGLPGFDYAYRYPAMTRVLQTAGRVIRSETDRGVVVLVDSRFNHAEYRTRFPNHWQPELCAQESAFANALAAFWRGS</sequence>
<keyword evidence="11" id="KW-0234">DNA repair</keyword>
<evidence type="ECO:0000313" key="17">
    <source>
        <dbReference type="Proteomes" id="UP000196027"/>
    </source>
</evidence>
<keyword evidence="9" id="KW-0411">Iron-sulfur</keyword>
<accession>A0A1Y0IEK3</accession>
<dbReference type="InterPro" id="IPR042493">
    <property type="entry name" value="XPD_DNA_FeS"/>
</dbReference>
<dbReference type="InterPro" id="IPR014013">
    <property type="entry name" value="Helic_SF1/SF2_ATP-bd_DinG/Rad3"/>
</dbReference>
<keyword evidence="10" id="KW-0238">DNA-binding</keyword>
<evidence type="ECO:0000256" key="9">
    <source>
        <dbReference type="ARBA" id="ARBA00023014"/>
    </source>
</evidence>
<evidence type="ECO:0000256" key="8">
    <source>
        <dbReference type="ARBA" id="ARBA00023004"/>
    </source>
</evidence>
<dbReference type="PANTHER" id="PTHR11472:SF34">
    <property type="entry name" value="REGULATOR OF TELOMERE ELONGATION HELICASE 1"/>
    <property type="match status" value="1"/>
</dbReference>
<evidence type="ECO:0000256" key="5">
    <source>
        <dbReference type="ARBA" id="ARBA00022801"/>
    </source>
</evidence>
<dbReference type="AlphaFoldDB" id="A0A1Y0IEK3"/>
<feature type="compositionally biased region" description="Basic residues" evidence="14">
    <location>
        <begin position="40"/>
        <end position="49"/>
    </location>
</feature>
<evidence type="ECO:0000256" key="14">
    <source>
        <dbReference type="SAM" id="MobiDB-lite"/>
    </source>
</evidence>
<dbReference type="Gene3D" id="1.10.30.20">
    <property type="entry name" value="Bacterial XPD DNA helicase, FeS cluster domain"/>
    <property type="match status" value="1"/>
</dbReference>
<evidence type="ECO:0000256" key="6">
    <source>
        <dbReference type="ARBA" id="ARBA00022806"/>
    </source>
</evidence>
<dbReference type="Gene3D" id="3.40.50.300">
    <property type="entry name" value="P-loop containing nucleotide triphosphate hydrolases"/>
    <property type="match status" value="2"/>
</dbReference>
<feature type="domain" description="Helicase ATP-binding" evidence="15">
    <location>
        <begin position="179"/>
        <end position="438"/>
    </location>
</feature>
<name>A0A1Y0IEK3_9GAMM</name>
<evidence type="ECO:0000256" key="2">
    <source>
        <dbReference type="ARBA" id="ARBA00022723"/>
    </source>
</evidence>
<dbReference type="GO" id="GO:0003678">
    <property type="term" value="F:DNA helicase activity"/>
    <property type="evidence" value="ECO:0007669"/>
    <property type="project" value="InterPro"/>
</dbReference>
<dbReference type="SUPFAM" id="SSF52540">
    <property type="entry name" value="P-loop containing nucleoside triphosphate hydrolases"/>
    <property type="match status" value="2"/>
</dbReference>
<keyword evidence="4" id="KW-0227">DNA damage</keyword>
<feature type="compositionally biased region" description="Polar residues" evidence="14">
    <location>
        <begin position="26"/>
        <end position="36"/>
    </location>
</feature>
<evidence type="ECO:0000256" key="3">
    <source>
        <dbReference type="ARBA" id="ARBA00022741"/>
    </source>
</evidence>
<dbReference type="InterPro" id="IPR027417">
    <property type="entry name" value="P-loop_NTPase"/>
</dbReference>
<evidence type="ECO:0000256" key="1">
    <source>
        <dbReference type="ARBA" id="ARBA00022485"/>
    </source>
</evidence>
<dbReference type="GO" id="GO:0051539">
    <property type="term" value="F:4 iron, 4 sulfur cluster binding"/>
    <property type="evidence" value="ECO:0007669"/>
    <property type="project" value="UniProtKB-KW"/>
</dbReference>
<evidence type="ECO:0000256" key="10">
    <source>
        <dbReference type="ARBA" id="ARBA00023125"/>
    </source>
</evidence>
<evidence type="ECO:0000256" key="7">
    <source>
        <dbReference type="ARBA" id="ARBA00022840"/>
    </source>
</evidence>
<keyword evidence="3" id="KW-0547">Nucleotide-binding</keyword>
<dbReference type="Gene3D" id="3.90.320.10">
    <property type="match status" value="1"/>
</dbReference>
<dbReference type="EMBL" id="CP021425">
    <property type="protein sequence ID" value="ARU58957.1"/>
    <property type="molecule type" value="Genomic_DNA"/>
</dbReference>
<dbReference type="GO" id="GO:0003677">
    <property type="term" value="F:DNA binding"/>
    <property type="evidence" value="ECO:0007669"/>
    <property type="project" value="UniProtKB-KW"/>
</dbReference>
<evidence type="ECO:0000256" key="4">
    <source>
        <dbReference type="ARBA" id="ARBA00022763"/>
    </source>
</evidence>